<dbReference type="Gene3D" id="2.30.30.30">
    <property type="match status" value="1"/>
</dbReference>
<dbReference type="SUPFAM" id="SSF57667">
    <property type="entry name" value="beta-beta-alpha zinc fingers"/>
    <property type="match status" value="1"/>
</dbReference>
<dbReference type="Pfam" id="PF18131">
    <property type="entry name" value="KN17_SH3"/>
    <property type="match status" value="1"/>
</dbReference>
<evidence type="ECO:0000256" key="3">
    <source>
        <dbReference type="ARBA" id="ARBA00022771"/>
    </source>
</evidence>
<evidence type="ECO:0000313" key="8">
    <source>
        <dbReference type="Proteomes" id="UP000009022"/>
    </source>
</evidence>
<dbReference type="EMBL" id="DS985241">
    <property type="protein sequence ID" value="EDV28896.1"/>
    <property type="molecule type" value="Genomic_DNA"/>
</dbReference>
<reference evidence="7 8" key="1">
    <citation type="journal article" date="2008" name="Nature">
        <title>The Trichoplax genome and the nature of placozoans.</title>
        <authorList>
            <person name="Srivastava M."/>
            <person name="Begovic E."/>
            <person name="Chapman J."/>
            <person name="Putnam N.H."/>
            <person name="Hellsten U."/>
            <person name="Kawashima T."/>
            <person name="Kuo A."/>
            <person name="Mitros T."/>
            <person name="Salamov A."/>
            <person name="Carpenter M.L."/>
            <person name="Signorovitch A.Y."/>
            <person name="Moreno M.A."/>
            <person name="Kamm K."/>
            <person name="Grimwood J."/>
            <person name="Schmutz J."/>
            <person name="Shapiro H."/>
            <person name="Grigoriev I.V."/>
            <person name="Buss L.W."/>
            <person name="Schierwater B."/>
            <person name="Dellaporta S.L."/>
            <person name="Rokhsar D.S."/>
        </authorList>
    </citation>
    <scope>NUCLEOTIDE SEQUENCE [LARGE SCALE GENOMIC DNA]</scope>
    <source>
        <strain evidence="7 8">Grell-BS-1999</strain>
    </source>
</reference>
<dbReference type="Pfam" id="PF10357">
    <property type="entry name" value="WH_KIN17"/>
    <property type="match status" value="1"/>
</dbReference>
<evidence type="ECO:0000256" key="4">
    <source>
        <dbReference type="ARBA" id="ARBA00022833"/>
    </source>
</evidence>
<evidence type="ECO:0000256" key="5">
    <source>
        <dbReference type="SAM" id="Coils"/>
    </source>
</evidence>
<dbReference type="InterPro" id="IPR041330">
    <property type="entry name" value="KN17_SH3"/>
</dbReference>
<dbReference type="Gene3D" id="1.10.10.2030">
    <property type="entry name" value="DNA/RNA-binding protein Kin17, conserved domain"/>
    <property type="match status" value="1"/>
</dbReference>
<dbReference type="FunFam" id="1.10.10.2030:FF:000001">
    <property type="entry name" value="DNA/RNA-binding protein KIN17, putative"/>
    <property type="match status" value="1"/>
</dbReference>
<accession>B3RM38</accession>
<proteinExistence type="inferred from homology"/>
<dbReference type="Pfam" id="PF25092">
    <property type="entry name" value="SH3_KIN17_C"/>
    <property type="match status" value="1"/>
</dbReference>
<keyword evidence="4" id="KW-0862">Zinc</keyword>
<dbReference type="STRING" id="10228.B3RM38"/>
<dbReference type="InParanoid" id="B3RM38"/>
<dbReference type="PANTHER" id="PTHR12805:SF0">
    <property type="entry name" value="DNA_RNA-BINDING PROTEIN KIN17"/>
    <property type="match status" value="1"/>
</dbReference>
<dbReference type="OMA" id="RMTDFIE"/>
<dbReference type="eggNOG" id="KOG2837">
    <property type="taxonomic scope" value="Eukaryota"/>
</dbReference>
<dbReference type="InterPro" id="IPR041995">
    <property type="entry name" value="KOW_KIN17"/>
</dbReference>
<dbReference type="Pfam" id="PF25095">
    <property type="entry name" value="C2H2-zf_KIN17"/>
    <property type="match status" value="1"/>
</dbReference>
<dbReference type="InterPro" id="IPR037321">
    <property type="entry name" value="KIN17-like"/>
</dbReference>
<dbReference type="GO" id="GO:0006260">
    <property type="term" value="P:DNA replication"/>
    <property type="evidence" value="ECO:0000318"/>
    <property type="project" value="GO_Central"/>
</dbReference>
<dbReference type="GeneID" id="6750046"/>
<dbReference type="InterPro" id="IPR038254">
    <property type="entry name" value="KIN17_WH-like_sf"/>
</dbReference>
<dbReference type="InterPro" id="IPR019447">
    <property type="entry name" value="DNA/RNA-bd_Kin17_WH-like_dom"/>
</dbReference>
<evidence type="ECO:0000256" key="1">
    <source>
        <dbReference type="ARBA" id="ARBA00008517"/>
    </source>
</evidence>
<dbReference type="HOGENOM" id="CLU_030065_1_0_1"/>
<dbReference type="RefSeq" id="XP_002108098.1">
    <property type="nucleotide sequence ID" value="XM_002108062.1"/>
</dbReference>
<keyword evidence="5" id="KW-0175">Coiled coil</keyword>
<keyword evidence="2" id="KW-0479">Metal-binding</keyword>
<keyword evidence="3" id="KW-0863">Zinc-finger</keyword>
<dbReference type="GO" id="GO:0003690">
    <property type="term" value="F:double-stranded DNA binding"/>
    <property type="evidence" value="ECO:0000318"/>
    <property type="project" value="GO_Central"/>
</dbReference>
<dbReference type="InterPro" id="IPR056767">
    <property type="entry name" value="C2H2-Znf_KIN17"/>
</dbReference>
<organism evidence="7 8">
    <name type="scientific">Trichoplax adhaerens</name>
    <name type="common">Trichoplax reptans</name>
    <dbReference type="NCBI Taxonomy" id="10228"/>
    <lineage>
        <taxon>Eukaryota</taxon>
        <taxon>Metazoa</taxon>
        <taxon>Placozoa</taxon>
        <taxon>Uniplacotomia</taxon>
        <taxon>Trichoplacea</taxon>
        <taxon>Trichoplacidae</taxon>
        <taxon>Trichoplax</taxon>
    </lineage>
</organism>
<dbReference type="AlphaFoldDB" id="B3RM38"/>
<dbReference type="FunFam" id="2.30.30.30:FF:000021">
    <property type="entry name" value="DNA/RNA-binding protein KIN17, putative"/>
    <property type="match status" value="1"/>
</dbReference>
<dbReference type="Proteomes" id="UP000009022">
    <property type="component" value="Unassembled WGS sequence"/>
</dbReference>
<dbReference type="GO" id="GO:0005634">
    <property type="term" value="C:nucleus"/>
    <property type="evidence" value="ECO:0000318"/>
    <property type="project" value="GO_Central"/>
</dbReference>
<dbReference type="InterPro" id="IPR036236">
    <property type="entry name" value="Znf_C2H2_sf"/>
</dbReference>
<sequence length="383" mass="43714">MGKNGGFLTPKAIANRIKAKGLQKLRWYCQVCQKQCRDENGFKCHTMSESHQRQLLLVADNPDQFVDGYSKEFEEDFIYLLKRRFGSRRIHANVVYQEYIGDRHHVHMNSTCWETLTSFVKYLGREGKCAVDHTEKGWFVSYIDRDPEVLARQELLKSKEKMELDDAERNAKYIQQQISKSTKDAPPKPTELKREGDTDKVLFVMPNSSVISKKKSSSLDKLSPLSNINTGNSVPSIKRTGEKRKSALEDIMVLKEKKKSKLHGSNCWLRKGIIVKILNKELGDKFYKRKCLVKDVVDQYIGVVEVLGSSARAKIDQADLETVLPSYGRHVMILKGKYRGLTAILESLDSDKYCVSIRLDEGSEKGKTLHNMAYEAVSKIPEA</sequence>
<evidence type="ECO:0000313" key="7">
    <source>
        <dbReference type="EMBL" id="EDV28896.1"/>
    </source>
</evidence>
<dbReference type="SMART" id="SM01253">
    <property type="entry name" value="Kin17_mid"/>
    <property type="match status" value="1"/>
</dbReference>
<protein>
    <recommendedName>
        <fullName evidence="6">DNA/RNA-binding protein Kin17 WH-like domain-containing protein</fullName>
    </recommendedName>
</protein>
<dbReference type="CTD" id="6750046"/>
<feature type="domain" description="DNA/RNA-binding protein Kin17 WH-like" evidence="6">
    <location>
        <begin position="53"/>
        <end position="179"/>
    </location>
</feature>
<dbReference type="InterPro" id="IPR014722">
    <property type="entry name" value="Rib_uL2_dom2"/>
</dbReference>
<dbReference type="CDD" id="cd13155">
    <property type="entry name" value="KOW_KIN17"/>
    <property type="match status" value="1"/>
</dbReference>
<evidence type="ECO:0000259" key="6">
    <source>
        <dbReference type="SMART" id="SM01253"/>
    </source>
</evidence>
<dbReference type="Gene3D" id="2.30.30.140">
    <property type="match status" value="1"/>
</dbReference>
<dbReference type="PANTHER" id="PTHR12805">
    <property type="entry name" value="KIN17 KIN, ANTIGENIC DETERMINANT OF RECA PROTEIN HOMOLOG"/>
    <property type="match status" value="1"/>
</dbReference>
<dbReference type="PhylomeDB" id="B3RM38"/>
<dbReference type="GO" id="GO:0008270">
    <property type="term" value="F:zinc ion binding"/>
    <property type="evidence" value="ECO:0007669"/>
    <property type="project" value="UniProtKB-KW"/>
</dbReference>
<dbReference type="OrthoDB" id="10266249at2759"/>
<gene>
    <name evidence="7" type="ORF">TRIADDRAFT_19019</name>
</gene>
<feature type="coiled-coil region" evidence="5">
    <location>
        <begin position="150"/>
        <end position="184"/>
    </location>
</feature>
<dbReference type="FunCoup" id="B3RM38">
    <property type="interactions" value="2485"/>
</dbReference>
<keyword evidence="8" id="KW-1185">Reference proteome</keyword>
<name>B3RM38_TRIAD</name>
<dbReference type="GO" id="GO:0006974">
    <property type="term" value="P:DNA damage response"/>
    <property type="evidence" value="ECO:0000318"/>
    <property type="project" value="GO_Central"/>
</dbReference>
<comment type="similarity">
    <text evidence="1">Belongs to the KIN17 family.</text>
</comment>
<dbReference type="KEGG" id="tad:TRIADDRAFT_19019"/>
<evidence type="ECO:0000256" key="2">
    <source>
        <dbReference type="ARBA" id="ARBA00022723"/>
    </source>
</evidence>